<dbReference type="eggNOG" id="KOG1470">
    <property type="taxonomic scope" value="Eukaryota"/>
</dbReference>
<protein>
    <recommendedName>
        <fullName evidence="2">CRAL-TRIO domain-containing protein</fullName>
    </recommendedName>
</protein>
<dbReference type="Gene3D" id="3.40.525.10">
    <property type="entry name" value="CRAL-TRIO lipid binding domain"/>
    <property type="match status" value="1"/>
</dbReference>
<dbReference type="InterPro" id="IPR001251">
    <property type="entry name" value="CRAL-TRIO_dom"/>
</dbReference>
<organism evidence="4">
    <name type="scientific">Chlorella variabilis</name>
    <name type="common">Green alga</name>
    <dbReference type="NCBI Taxonomy" id="554065"/>
    <lineage>
        <taxon>Eukaryota</taxon>
        <taxon>Viridiplantae</taxon>
        <taxon>Chlorophyta</taxon>
        <taxon>core chlorophytes</taxon>
        <taxon>Trebouxiophyceae</taxon>
        <taxon>Chlorellales</taxon>
        <taxon>Chlorellaceae</taxon>
        <taxon>Chlorella clade</taxon>
        <taxon>Chlorella</taxon>
    </lineage>
</organism>
<gene>
    <name evidence="3" type="ORF">CHLNCDRAFT_133670</name>
</gene>
<keyword evidence="4" id="KW-1185">Reference proteome</keyword>
<dbReference type="SMART" id="SM00516">
    <property type="entry name" value="SEC14"/>
    <property type="match status" value="1"/>
</dbReference>
<dbReference type="PANTHER" id="PTHR46277">
    <property type="entry name" value="OS03G0850700 PROTEIN"/>
    <property type="match status" value="1"/>
</dbReference>
<dbReference type="AlphaFoldDB" id="E1Z3J8"/>
<evidence type="ECO:0000259" key="2">
    <source>
        <dbReference type="PROSITE" id="PS50191"/>
    </source>
</evidence>
<name>E1Z3J8_CHLVA</name>
<sequence length="488" mass="49894">MAPRWRSVGEPWPEDTAGTASTKRQRRRQADPPLLALRLGPFTAAYLVAAREPQLAELLAATGEATDAGFYARWLKARGGCPAAAADAVLAHAAWRREFVGAAAAEAAGEAGSGAGGALGIPEDSIADELAAGKVFLQGRDAAGCPVVVVKAARHDMGRRDLRRTKRLIAYVLDNACAAADPAAKPAGQICCLFDLSGLRPRNLDVKVLLAIFELLQQHYPERLNRRVLFFLNAPFLFWGVWRVVAPFVHAATRRKIHFVAGRGAARALAERIPPQVLPAEYGGGAELVPIDAAVAARRRQQQEQAAGGGASAAVSAAASASAGGLAGRQARAAAALRRRAGGALGAAGRFVSHKVARPVGGAAAGAARALRHHHAQLLRRGSGHGGGAQPGRQLPLSGQAQALLAQVVLRHVLLMGLLLRMLSRLVLRRAPPAPSPSAAAGGGKSTAPCPAADGDGCGGEQGAASPAGPPGAEAAAAEPAGAAGPQA</sequence>
<dbReference type="GeneID" id="17359378"/>
<dbReference type="PANTHER" id="PTHR46277:SF3">
    <property type="entry name" value="BINDING PROTEIN, PUTATIVE-RELATED"/>
    <property type="match status" value="1"/>
</dbReference>
<feature type="domain" description="CRAL-TRIO" evidence="2">
    <location>
        <begin position="123"/>
        <end position="290"/>
    </location>
</feature>
<dbReference type="InterPro" id="IPR036865">
    <property type="entry name" value="CRAL-TRIO_dom_sf"/>
</dbReference>
<dbReference type="EMBL" id="GL433835">
    <property type="protein sequence ID" value="EFN60174.1"/>
    <property type="molecule type" value="Genomic_DNA"/>
</dbReference>
<reference evidence="3 4" key="1">
    <citation type="journal article" date="2010" name="Plant Cell">
        <title>The Chlorella variabilis NC64A genome reveals adaptation to photosymbiosis, coevolution with viruses, and cryptic sex.</title>
        <authorList>
            <person name="Blanc G."/>
            <person name="Duncan G."/>
            <person name="Agarkova I."/>
            <person name="Borodovsky M."/>
            <person name="Gurnon J."/>
            <person name="Kuo A."/>
            <person name="Lindquist E."/>
            <person name="Lucas S."/>
            <person name="Pangilinan J."/>
            <person name="Polle J."/>
            <person name="Salamov A."/>
            <person name="Terry A."/>
            <person name="Yamada T."/>
            <person name="Dunigan D.D."/>
            <person name="Grigoriev I.V."/>
            <person name="Claverie J.M."/>
            <person name="Van Etten J.L."/>
        </authorList>
    </citation>
    <scope>NUCLEOTIDE SEQUENCE [LARGE SCALE GENOMIC DNA]</scope>
    <source>
        <strain evidence="3 4">NC64A</strain>
    </source>
</reference>
<feature type="region of interest" description="Disordered" evidence="1">
    <location>
        <begin position="1"/>
        <end position="30"/>
    </location>
</feature>
<feature type="region of interest" description="Disordered" evidence="1">
    <location>
        <begin position="432"/>
        <end position="488"/>
    </location>
</feature>
<dbReference type="PROSITE" id="PS50191">
    <property type="entry name" value="CRAL_TRIO"/>
    <property type="match status" value="1"/>
</dbReference>
<dbReference type="SUPFAM" id="SSF52087">
    <property type="entry name" value="CRAL/TRIO domain"/>
    <property type="match status" value="1"/>
</dbReference>
<evidence type="ECO:0000256" key="1">
    <source>
        <dbReference type="SAM" id="MobiDB-lite"/>
    </source>
</evidence>
<dbReference type="OrthoDB" id="1434354at2759"/>
<proteinExistence type="predicted"/>
<dbReference type="KEGG" id="cvr:CHLNCDRAFT_133670"/>
<dbReference type="InParanoid" id="E1Z3J8"/>
<dbReference type="Pfam" id="PF00650">
    <property type="entry name" value="CRAL_TRIO"/>
    <property type="match status" value="1"/>
</dbReference>
<dbReference type="RefSeq" id="XP_005852276.1">
    <property type="nucleotide sequence ID" value="XM_005852214.1"/>
</dbReference>
<dbReference type="Proteomes" id="UP000008141">
    <property type="component" value="Unassembled WGS sequence"/>
</dbReference>
<dbReference type="CDD" id="cd00170">
    <property type="entry name" value="SEC14"/>
    <property type="match status" value="1"/>
</dbReference>
<evidence type="ECO:0000313" key="3">
    <source>
        <dbReference type="EMBL" id="EFN60174.1"/>
    </source>
</evidence>
<evidence type="ECO:0000313" key="4">
    <source>
        <dbReference type="Proteomes" id="UP000008141"/>
    </source>
</evidence>
<feature type="compositionally biased region" description="Low complexity" evidence="1">
    <location>
        <begin position="463"/>
        <end position="488"/>
    </location>
</feature>
<accession>E1Z3J8</accession>